<dbReference type="OrthoDB" id="6368790at2"/>
<dbReference type="AlphaFoldDB" id="A0A2T5IZV8"/>
<organism evidence="2 3">
    <name type="scientific">Agitococcus lubricus</name>
    <dbReference type="NCBI Taxonomy" id="1077255"/>
    <lineage>
        <taxon>Bacteria</taxon>
        <taxon>Pseudomonadati</taxon>
        <taxon>Pseudomonadota</taxon>
        <taxon>Gammaproteobacteria</taxon>
        <taxon>Moraxellales</taxon>
        <taxon>Moraxellaceae</taxon>
        <taxon>Agitococcus</taxon>
    </lineage>
</organism>
<name>A0A2T5IZV8_9GAMM</name>
<keyword evidence="3" id="KW-1185">Reference proteome</keyword>
<proteinExistence type="predicted"/>
<reference evidence="2 3" key="1">
    <citation type="submission" date="2018-04" db="EMBL/GenBank/DDBJ databases">
        <title>Genomic Encyclopedia of Archaeal and Bacterial Type Strains, Phase II (KMG-II): from individual species to whole genera.</title>
        <authorList>
            <person name="Goeker M."/>
        </authorList>
    </citation>
    <scope>NUCLEOTIDE SEQUENCE [LARGE SCALE GENOMIC DNA]</scope>
    <source>
        <strain evidence="2 3">DSM 5822</strain>
    </source>
</reference>
<keyword evidence="1" id="KW-0732">Signal</keyword>
<comment type="caution">
    <text evidence="2">The sequence shown here is derived from an EMBL/GenBank/DDBJ whole genome shotgun (WGS) entry which is preliminary data.</text>
</comment>
<feature type="chain" id="PRO_5015575924" description="DUF4124 domain-containing protein" evidence="1">
    <location>
        <begin position="20"/>
        <end position="178"/>
    </location>
</feature>
<evidence type="ECO:0000313" key="2">
    <source>
        <dbReference type="EMBL" id="PTQ89573.1"/>
    </source>
</evidence>
<protein>
    <recommendedName>
        <fullName evidence="4">DUF4124 domain-containing protein</fullName>
    </recommendedName>
</protein>
<sequence length="178" mass="20355">MKTLLSLTMLTLACTQAQAADIYTCERNGKKEFSQQPCGENATIIKDKHGDASFKITIPMSANDILKLCQLVLKAKDKEVAANKPMPRYYNNGYYDSYDRYSDTRRKRNSAQNYILSRISNLEQIAAQSPAIYDMLKNLAYDTSYQGYDETPVYQAERAAALTRCQERVSYRVNRDEN</sequence>
<evidence type="ECO:0000313" key="3">
    <source>
        <dbReference type="Proteomes" id="UP000244223"/>
    </source>
</evidence>
<dbReference type="Proteomes" id="UP000244223">
    <property type="component" value="Unassembled WGS sequence"/>
</dbReference>
<evidence type="ECO:0000256" key="1">
    <source>
        <dbReference type="SAM" id="SignalP"/>
    </source>
</evidence>
<gene>
    <name evidence="2" type="ORF">C8N29_106104</name>
</gene>
<feature type="signal peptide" evidence="1">
    <location>
        <begin position="1"/>
        <end position="19"/>
    </location>
</feature>
<evidence type="ECO:0008006" key="4">
    <source>
        <dbReference type="Google" id="ProtNLM"/>
    </source>
</evidence>
<accession>A0A2T5IZV8</accession>
<dbReference type="RefSeq" id="WP_146164438.1">
    <property type="nucleotide sequence ID" value="NZ_QAON01000006.1"/>
</dbReference>
<dbReference type="EMBL" id="QAON01000006">
    <property type="protein sequence ID" value="PTQ89573.1"/>
    <property type="molecule type" value="Genomic_DNA"/>
</dbReference>